<proteinExistence type="predicted"/>
<dbReference type="Gene3D" id="3.40.630.30">
    <property type="match status" value="1"/>
</dbReference>
<dbReference type="Pfam" id="PF00583">
    <property type="entry name" value="Acetyltransf_1"/>
    <property type="match status" value="1"/>
</dbReference>
<accession>A0A7W0HNW5</accession>
<name>A0A7W0HNW5_9ACTN</name>
<reference evidence="4 5" key="1">
    <citation type="submission" date="2020-07" db="EMBL/GenBank/DDBJ databases">
        <title>Genomic Encyclopedia of Type Strains, Phase IV (KMG-IV): sequencing the most valuable type-strain genomes for metagenomic binning, comparative biology and taxonomic classification.</title>
        <authorList>
            <person name="Goeker M."/>
        </authorList>
    </citation>
    <scope>NUCLEOTIDE SEQUENCE [LARGE SCALE GENOMIC DNA]</scope>
    <source>
        <strain evidence="4 5">DSM 45533</strain>
    </source>
</reference>
<dbReference type="InterPro" id="IPR000182">
    <property type="entry name" value="GNAT_dom"/>
</dbReference>
<feature type="domain" description="N-acetyltransferase" evidence="3">
    <location>
        <begin position="2"/>
        <end position="149"/>
    </location>
</feature>
<evidence type="ECO:0000256" key="2">
    <source>
        <dbReference type="ARBA" id="ARBA00023315"/>
    </source>
</evidence>
<evidence type="ECO:0000313" key="5">
    <source>
        <dbReference type="Proteomes" id="UP000530928"/>
    </source>
</evidence>
<comment type="caution">
    <text evidence="4">The sequence shown here is derived from an EMBL/GenBank/DDBJ whole genome shotgun (WGS) entry which is preliminary data.</text>
</comment>
<sequence>MIEIRRATPQDAATVHALMRALAETQDQAWAIGVTVETLEGLLARPDVTYLVAERDGRAVGYVSWLQRVSFWSGEDYCALDDLFVAATERGQGVGEQLMLAAAESAGGRLIRWEVAEANVAAQRFYLRIGAELVTKKIGRWRPGITTDG</sequence>
<dbReference type="RefSeq" id="WP_181609071.1">
    <property type="nucleotide sequence ID" value="NZ_BAABAM010000006.1"/>
</dbReference>
<organism evidence="4 5">
    <name type="scientific">Nonomuraea soli</name>
    <dbReference type="NCBI Taxonomy" id="1032476"/>
    <lineage>
        <taxon>Bacteria</taxon>
        <taxon>Bacillati</taxon>
        <taxon>Actinomycetota</taxon>
        <taxon>Actinomycetes</taxon>
        <taxon>Streptosporangiales</taxon>
        <taxon>Streptosporangiaceae</taxon>
        <taxon>Nonomuraea</taxon>
    </lineage>
</organism>
<dbReference type="InterPro" id="IPR016181">
    <property type="entry name" value="Acyl_CoA_acyltransferase"/>
</dbReference>
<dbReference type="InterPro" id="IPR050832">
    <property type="entry name" value="Bact_Acetyltransf"/>
</dbReference>
<dbReference type="PANTHER" id="PTHR43877:SF2">
    <property type="entry name" value="AMINOALKYLPHOSPHONATE N-ACETYLTRANSFERASE-RELATED"/>
    <property type="match status" value="1"/>
</dbReference>
<dbReference type="GO" id="GO:0005840">
    <property type="term" value="C:ribosome"/>
    <property type="evidence" value="ECO:0007669"/>
    <property type="project" value="UniProtKB-KW"/>
</dbReference>
<evidence type="ECO:0000256" key="1">
    <source>
        <dbReference type="ARBA" id="ARBA00022679"/>
    </source>
</evidence>
<keyword evidence="4" id="KW-0689">Ribosomal protein</keyword>
<dbReference type="PROSITE" id="PS51186">
    <property type="entry name" value="GNAT"/>
    <property type="match status" value="1"/>
</dbReference>
<protein>
    <submittedName>
        <fullName evidence="4">Ribosomal protein S18 acetylase RimI-like enzyme</fullName>
    </submittedName>
</protein>
<dbReference type="EMBL" id="JACDUR010000002">
    <property type="protein sequence ID" value="MBA2890229.1"/>
    <property type="molecule type" value="Genomic_DNA"/>
</dbReference>
<gene>
    <name evidence="4" type="ORF">HNR30_001570</name>
</gene>
<keyword evidence="2" id="KW-0012">Acyltransferase</keyword>
<dbReference type="Proteomes" id="UP000530928">
    <property type="component" value="Unassembled WGS sequence"/>
</dbReference>
<dbReference type="GO" id="GO:0016747">
    <property type="term" value="F:acyltransferase activity, transferring groups other than amino-acyl groups"/>
    <property type="evidence" value="ECO:0007669"/>
    <property type="project" value="InterPro"/>
</dbReference>
<evidence type="ECO:0000259" key="3">
    <source>
        <dbReference type="PROSITE" id="PS51186"/>
    </source>
</evidence>
<dbReference type="CDD" id="cd04301">
    <property type="entry name" value="NAT_SF"/>
    <property type="match status" value="1"/>
</dbReference>
<dbReference type="PANTHER" id="PTHR43877">
    <property type="entry name" value="AMINOALKYLPHOSPHONATE N-ACETYLTRANSFERASE-RELATED-RELATED"/>
    <property type="match status" value="1"/>
</dbReference>
<keyword evidence="4" id="KW-0687">Ribonucleoprotein</keyword>
<keyword evidence="1" id="KW-0808">Transferase</keyword>
<keyword evidence="5" id="KW-1185">Reference proteome</keyword>
<dbReference type="AlphaFoldDB" id="A0A7W0HNW5"/>
<evidence type="ECO:0000313" key="4">
    <source>
        <dbReference type="EMBL" id="MBA2890229.1"/>
    </source>
</evidence>
<dbReference type="SUPFAM" id="SSF55729">
    <property type="entry name" value="Acyl-CoA N-acyltransferases (Nat)"/>
    <property type="match status" value="1"/>
</dbReference>